<reference evidence="1" key="1">
    <citation type="submission" date="2021-07" db="EMBL/GenBank/DDBJ databases">
        <authorList>
            <person name="Durling M."/>
        </authorList>
    </citation>
    <scope>NUCLEOTIDE SEQUENCE</scope>
</reference>
<dbReference type="Proteomes" id="UP000701801">
    <property type="component" value="Unassembled WGS sequence"/>
</dbReference>
<evidence type="ECO:0000313" key="1">
    <source>
        <dbReference type="EMBL" id="CAG8975922.1"/>
    </source>
</evidence>
<dbReference type="AlphaFoldDB" id="A0A9N9LNV8"/>
<accession>A0A9N9LNV8</accession>
<gene>
    <name evidence="1" type="ORF">HYALB_00007050</name>
</gene>
<evidence type="ECO:0000313" key="2">
    <source>
        <dbReference type="Proteomes" id="UP000701801"/>
    </source>
</evidence>
<proteinExistence type="predicted"/>
<dbReference type="EMBL" id="CAJVRM010000156">
    <property type="protein sequence ID" value="CAG8975922.1"/>
    <property type="molecule type" value="Genomic_DNA"/>
</dbReference>
<comment type="caution">
    <text evidence="1">The sequence shown here is derived from an EMBL/GenBank/DDBJ whole genome shotgun (WGS) entry which is preliminary data.</text>
</comment>
<sequence length="288" mass="33276">MHSGNYTDPTALNELSCPGKKHLFMTATQEEEYFMVLQETDKSGDFRLVVCFYCARLSLCSPWAPASWVYRWLPRESHAKALNPGKTVEHYAVTPAQSLADIKSHFNDAAPFFKSSNILEAFLPGSGSLTIRNFLFLAQSIIASKEMSGDLLSWLASSKDPKFLELFQEILLRRSASFHPKVHEDKVCLVINDIEWRDLYDTYHAFVEKLSYRWSFQFIYQEDESESGRWSYSVRPHVPEKSDSNENELTLALRPEEEGDDTEYGKLWPQKVYDELDLDLKFQKVCII</sequence>
<organism evidence="1 2">
    <name type="scientific">Hymenoscyphus albidus</name>
    <dbReference type="NCBI Taxonomy" id="595503"/>
    <lineage>
        <taxon>Eukaryota</taxon>
        <taxon>Fungi</taxon>
        <taxon>Dikarya</taxon>
        <taxon>Ascomycota</taxon>
        <taxon>Pezizomycotina</taxon>
        <taxon>Leotiomycetes</taxon>
        <taxon>Helotiales</taxon>
        <taxon>Helotiaceae</taxon>
        <taxon>Hymenoscyphus</taxon>
    </lineage>
</organism>
<protein>
    <submittedName>
        <fullName evidence="1">Uncharacterized protein</fullName>
    </submittedName>
</protein>
<keyword evidence="2" id="KW-1185">Reference proteome</keyword>
<name>A0A9N9LNV8_9HELO</name>